<evidence type="ECO:0000313" key="2">
    <source>
        <dbReference type="RefSeq" id="XP_030753592.1"/>
    </source>
</evidence>
<dbReference type="OrthoDB" id="8187571at2759"/>
<dbReference type="RefSeq" id="XP_030753592.1">
    <property type="nucleotide sequence ID" value="XM_030897732.1"/>
</dbReference>
<evidence type="ECO:0000313" key="1">
    <source>
        <dbReference type="Proteomes" id="UP000504635"/>
    </source>
</evidence>
<gene>
    <name evidence="2" type="primary">LOC115880513</name>
</gene>
<organism evidence="1 2">
    <name type="scientific">Sitophilus oryzae</name>
    <name type="common">Rice weevil</name>
    <name type="synonym">Curculio oryzae</name>
    <dbReference type="NCBI Taxonomy" id="7048"/>
    <lineage>
        <taxon>Eukaryota</taxon>
        <taxon>Metazoa</taxon>
        <taxon>Ecdysozoa</taxon>
        <taxon>Arthropoda</taxon>
        <taxon>Hexapoda</taxon>
        <taxon>Insecta</taxon>
        <taxon>Pterygota</taxon>
        <taxon>Neoptera</taxon>
        <taxon>Endopterygota</taxon>
        <taxon>Coleoptera</taxon>
        <taxon>Polyphaga</taxon>
        <taxon>Cucujiformia</taxon>
        <taxon>Curculionidae</taxon>
        <taxon>Dryophthorinae</taxon>
        <taxon>Sitophilus</taxon>
    </lineage>
</organism>
<reference evidence="2" key="1">
    <citation type="submission" date="2025-08" db="UniProtKB">
        <authorList>
            <consortium name="RefSeq"/>
        </authorList>
    </citation>
    <scope>IDENTIFICATION</scope>
    <source>
        <tissue evidence="2">Gonads</tissue>
    </source>
</reference>
<dbReference type="InParanoid" id="A0A6J2XQD4"/>
<keyword evidence="1" id="KW-1185">Reference proteome</keyword>
<sequence length="143" mass="15901">MAGLDWLRGFMTRHEREISLRKPENTSISRAMAFNKPVVNDFFVKYASIMEKYKFPPEKIFNLVETGLTTVMPPSKVVAPKGKKQVAHISSQERGELVTFVGIISAAGSAVPPVFVYPRIRNPEEYLGSDYPNSAIALGNKKG</sequence>
<proteinExistence type="predicted"/>
<dbReference type="AlphaFoldDB" id="A0A6J2XQD4"/>
<dbReference type="KEGG" id="soy:115880513"/>
<name>A0A6J2XQD4_SITOR</name>
<accession>A0A6J2XQD4</accession>
<dbReference type="GeneID" id="115880513"/>
<dbReference type="Proteomes" id="UP000504635">
    <property type="component" value="Unplaced"/>
</dbReference>
<protein>
    <submittedName>
        <fullName evidence="2">Uncharacterized protein LOC115880513</fullName>
    </submittedName>
</protein>